<name>A0ABQ8E7T4_BRANA</name>
<organism evidence="1 2">
    <name type="scientific">Brassica napus</name>
    <name type="common">Rape</name>
    <dbReference type="NCBI Taxonomy" id="3708"/>
    <lineage>
        <taxon>Eukaryota</taxon>
        <taxon>Viridiplantae</taxon>
        <taxon>Streptophyta</taxon>
        <taxon>Embryophyta</taxon>
        <taxon>Tracheophyta</taxon>
        <taxon>Spermatophyta</taxon>
        <taxon>Magnoliopsida</taxon>
        <taxon>eudicotyledons</taxon>
        <taxon>Gunneridae</taxon>
        <taxon>Pentapetalae</taxon>
        <taxon>rosids</taxon>
        <taxon>malvids</taxon>
        <taxon>Brassicales</taxon>
        <taxon>Brassicaceae</taxon>
        <taxon>Brassiceae</taxon>
        <taxon>Brassica</taxon>
    </lineage>
</organism>
<evidence type="ECO:0000313" key="2">
    <source>
        <dbReference type="Proteomes" id="UP000824890"/>
    </source>
</evidence>
<protein>
    <submittedName>
        <fullName evidence="1">Uncharacterized protein</fullName>
    </submittedName>
</protein>
<keyword evidence="2" id="KW-1185">Reference proteome</keyword>
<comment type="caution">
    <text evidence="1">The sequence shown here is derived from an EMBL/GenBank/DDBJ whole genome shotgun (WGS) entry which is preliminary data.</text>
</comment>
<sequence length="106" mass="12422">MNDVHKTLVGQVWLLAGLTRRPPGKPKKQRFFSRGEKLMKRIQRRTLCSRCKGFGHNKDTCKEQMRAKILTSRATCCLPCNYWYSILVNVEKYVYFDAPKQALRRG</sequence>
<dbReference type="Proteomes" id="UP000824890">
    <property type="component" value="Unassembled WGS sequence"/>
</dbReference>
<dbReference type="EMBL" id="JAGKQM010000002">
    <property type="protein sequence ID" value="KAH0937692.1"/>
    <property type="molecule type" value="Genomic_DNA"/>
</dbReference>
<reference evidence="1 2" key="1">
    <citation type="submission" date="2021-05" db="EMBL/GenBank/DDBJ databases">
        <title>Genome Assembly of Synthetic Allotetraploid Brassica napus Reveals Homoeologous Exchanges between Subgenomes.</title>
        <authorList>
            <person name="Davis J.T."/>
        </authorList>
    </citation>
    <scope>NUCLEOTIDE SEQUENCE [LARGE SCALE GENOMIC DNA]</scope>
    <source>
        <strain evidence="2">cv. Da-Ae</strain>
        <tissue evidence="1">Seedling</tissue>
    </source>
</reference>
<evidence type="ECO:0000313" key="1">
    <source>
        <dbReference type="EMBL" id="KAH0937692.1"/>
    </source>
</evidence>
<proteinExistence type="predicted"/>
<gene>
    <name evidence="1" type="ORF">HID58_005153</name>
</gene>
<accession>A0ABQ8E7T4</accession>